<organism evidence="1 2">
    <name type="scientific">Coprinopsis cinerea (strain Okayama-7 / 130 / ATCC MYA-4618 / FGSC 9003)</name>
    <name type="common">Inky cap fungus</name>
    <name type="synonym">Hormographiella aspergillata</name>
    <dbReference type="NCBI Taxonomy" id="240176"/>
    <lineage>
        <taxon>Eukaryota</taxon>
        <taxon>Fungi</taxon>
        <taxon>Dikarya</taxon>
        <taxon>Basidiomycota</taxon>
        <taxon>Agaricomycotina</taxon>
        <taxon>Agaricomycetes</taxon>
        <taxon>Agaricomycetidae</taxon>
        <taxon>Agaricales</taxon>
        <taxon>Agaricineae</taxon>
        <taxon>Psathyrellaceae</taxon>
        <taxon>Coprinopsis</taxon>
    </lineage>
</organism>
<proteinExistence type="predicted"/>
<dbReference type="InterPro" id="IPR027417">
    <property type="entry name" value="P-loop_NTPase"/>
</dbReference>
<dbReference type="SUPFAM" id="SSF48452">
    <property type="entry name" value="TPR-like"/>
    <property type="match status" value="1"/>
</dbReference>
<protein>
    <recommendedName>
        <fullName evidence="3">NB-ARC domain-containing protein</fullName>
    </recommendedName>
</protein>
<dbReference type="PANTHER" id="PTHR47691:SF3">
    <property type="entry name" value="HTH-TYPE TRANSCRIPTIONAL REGULATOR RV0890C-RELATED"/>
    <property type="match status" value="1"/>
</dbReference>
<reference evidence="1 2" key="1">
    <citation type="journal article" date="2010" name="Proc. Natl. Acad. Sci. U.S.A.">
        <title>Insights into evolution of multicellular fungi from the assembled chromosomes of the mushroom Coprinopsis cinerea (Coprinus cinereus).</title>
        <authorList>
            <person name="Stajich J.E."/>
            <person name="Wilke S.K."/>
            <person name="Ahren D."/>
            <person name="Au C.H."/>
            <person name="Birren B.W."/>
            <person name="Borodovsky M."/>
            <person name="Burns C."/>
            <person name="Canback B."/>
            <person name="Casselton L.A."/>
            <person name="Cheng C.K."/>
            <person name="Deng J."/>
            <person name="Dietrich F.S."/>
            <person name="Fargo D.C."/>
            <person name="Farman M.L."/>
            <person name="Gathman A.C."/>
            <person name="Goldberg J."/>
            <person name="Guigo R."/>
            <person name="Hoegger P.J."/>
            <person name="Hooker J.B."/>
            <person name="Huggins A."/>
            <person name="James T.Y."/>
            <person name="Kamada T."/>
            <person name="Kilaru S."/>
            <person name="Kodira C."/>
            <person name="Kues U."/>
            <person name="Kupfer D."/>
            <person name="Kwan H.S."/>
            <person name="Lomsadze A."/>
            <person name="Li W."/>
            <person name="Lilly W.W."/>
            <person name="Ma L.J."/>
            <person name="Mackey A.J."/>
            <person name="Manning G."/>
            <person name="Martin F."/>
            <person name="Muraguchi H."/>
            <person name="Natvig D.O."/>
            <person name="Palmerini H."/>
            <person name="Ramesh M.A."/>
            <person name="Rehmeyer C.J."/>
            <person name="Roe B.A."/>
            <person name="Shenoy N."/>
            <person name="Stanke M."/>
            <person name="Ter-Hovhannisyan V."/>
            <person name="Tunlid A."/>
            <person name="Velagapudi R."/>
            <person name="Vision T.J."/>
            <person name="Zeng Q."/>
            <person name="Zolan M.E."/>
            <person name="Pukkila P.J."/>
        </authorList>
    </citation>
    <scope>NUCLEOTIDE SEQUENCE [LARGE SCALE GENOMIC DNA]</scope>
    <source>
        <strain evidence="2">Okayama-7 / 130 / ATCC MYA-4618 / FGSC 9003</strain>
    </source>
</reference>
<dbReference type="VEuPathDB" id="FungiDB:CC1G_04958"/>
<evidence type="ECO:0008006" key="3">
    <source>
        <dbReference type="Google" id="ProtNLM"/>
    </source>
</evidence>
<dbReference type="KEGG" id="cci:CC1G_04958"/>
<comment type="caution">
    <text evidence="1">The sequence shown here is derived from an EMBL/GenBank/DDBJ whole genome shotgun (WGS) entry which is preliminary data.</text>
</comment>
<dbReference type="InterPro" id="IPR011990">
    <property type="entry name" value="TPR-like_helical_dom_sf"/>
</dbReference>
<name>A8NSA5_COPC7</name>
<dbReference type="PANTHER" id="PTHR47691">
    <property type="entry name" value="REGULATOR-RELATED"/>
    <property type="match status" value="1"/>
</dbReference>
<dbReference type="InParanoid" id="A8NSA5"/>
<dbReference type="EMBL" id="AACS02000008">
    <property type="protein sequence ID" value="EAU85741.1"/>
    <property type="molecule type" value="Genomic_DNA"/>
</dbReference>
<dbReference type="InterPro" id="IPR059179">
    <property type="entry name" value="MLKL-like_MCAfunc"/>
</dbReference>
<dbReference type="OrthoDB" id="3052556at2759"/>
<sequence length="963" mass="107168">MAPAEDASDFGCCGFFSTRRFKKLPSPARIAEDEKGKAREEQDGVVPSTEEYILHTTRMTIEVLQQAADFLPFPGARQALDLGLLLLTTYEDVNSLYGQAGGLNDRIAQLMLLMVDGIAGQDEQDVSPRVRQDIENLVQDFRIIQENLARITAQNKLLLVFFKEANKSKIDECAGRLDEVLQTFQLMRTIDASSMLTQIQAKLKSLHEDVKQTRRMVKDIHTWMNPKIAHGGDGNLGLEAMPTLPRLFGRDKIIAGIASDLASQRQPRIAVVGPGGMGKTAVSIAVMQDPQVEAVYREQNRFWVPCVGATSLFTFLQILRKALRITLDTGSLLKDIIDTLKATPEPRLLLLDNLETVMRLPEDVSEGGRFSAEIVLNQLSALPHVAILVTIRSNNLPSDTISWNLVPLEGLAREDAKAIYTSICPTASKHLAVLDLLVEALGYMPYAVTLLAKQAAKSFMTPDKLLEAWRKNGAKSLTGELRDKINNSIEFSINSRTVQDDPDAQKLLSIIGKLPSGTTFDHLEDWWGKDIENLPGAIATLSDTALITVRNQDTDTPTFHVLPVVQSYLRTHESYNSLNSRRLALKACCRFVLDHRSRPGDRNYKAHLQELDIEKNNILSILLGTTIETVSSTGEESDLPLVLDAIIAFGWYQLWTKRNPELLAHMLANIASEETATEPTILRRVAKGRYCLGRMKLLLGACSDASSHIEKARSISQRLGSPVDLVEAGKAALLLAHVWRLEGRGHEQVRDIIRAGEQDVGEDARGKALVLHHLGTYHLWIKEQEVGLDYAIRAKAAFDKLERKPAIEVFNCLMLISRSYGSLHSDPEWLDACTEALRYAKSIGLPTWIARALQDLAGCYIWKARYDDAIETLKEAVGMFEKVGKPDSLAHVMMLSGYVYMKMGDLVGARCAYEVAGKRLEEMEQTKATKARLEQCKNNVKVLSREVFDEAEFKVPSLLPKRG</sequence>
<dbReference type="GeneID" id="6012501"/>
<dbReference type="STRING" id="240176.A8NSA5"/>
<keyword evidence="2" id="KW-1185">Reference proteome</keyword>
<dbReference type="Gene3D" id="1.25.40.10">
    <property type="entry name" value="Tetratricopeptide repeat domain"/>
    <property type="match status" value="1"/>
</dbReference>
<dbReference type="Proteomes" id="UP000001861">
    <property type="component" value="Unassembled WGS sequence"/>
</dbReference>
<accession>A8NSA5</accession>
<dbReference type="AlphaFoldDB" id="A8NSA5"/>
<dbReference type="Gene3D" id="3.40.50.300">
    <property type="entry name" value="P-loop containing nucleotide triphosphate hydrolases"/>
    <property type="match status" value="1"/>
</dbReference>
<dbReference type="OMA" id="FHISEHE"/>
<dbReference type="RefSeq" id="XP_001835965.1">
    <property type="nucleotide sequence ID" value="XM_001835913.1"/>
</dbReference>
<dbReference type="eggNOG" id="KOG1130">
    <property type="taxonomic scope" value="Eukaryota"/>
</dbReference>
<evidence type="ECO:0000313" key="1">
    <source>
        <dbReference type="EMBL" id="EAU85741.1"/>
    </source>
</evidence>
<dbReference type="CDD" id="cd21037">
    <property type="entry name" value="MLKL_NTD"/>
    <property type="match status" value="1"/>
</dbReference>
<dbReference type="SUPFAM" id="SSF52540">
    <property type="entry name" value="P-loop containing nucleoside triphosphate hydrolases"/>
    <property type="match status" value="1"/>
</dbReference>
<evidence type="ECO:0000313" key="2">
    <source>
        <dbReference type="Proteomes" id="UP000001861"/>
    </source>
</evidence>
<gene>
    <name evidence="1" type="ORF">CC1G_04958</name>
</gene>